<feature type="transmembrane region" description="Helical" evidence="5">
    <location>
        <begin position="45"/>
        <end position="62"/>
    </location>
</feature>
<feature type="transmembrane region" description="Helical" evidence="5">
    <location>
        <begin position="379"/>
        <end position="398"/>
    </location>
</feature>
<dbReference type="RefSeq" id="WP_238273177.1">
    <property type="nucleotide sequence ID" value="NZ_BPQG01000104.1"/>
</dbReference>
<sequence>MNPITKATRRSRIAITLFALAILLLPITGLTGLDALGELKGSASVYVLLLVLVVMCFYGRLASVTLPRVLLVFIAFLTTWIVVDAALNIELIATAALGVRSGGGKFLTSSMVIGFGIAVSIVAAHILGDRHCVQTAFLRPLSWGVLLCAVFAVPELLTWVSPAMTPVYIATTALFHTVETEQGRVIGRLTSITFEAPDLAYFTATALPWLLLGSRLTFARIGEHGRALAHLASVAGLVLLLLSQSRTGFLMLATIVAAETAFWVGLRRLRLPAASISIALAACIVCYVFFISHWISTISATAVANEDVSTITRSALLTAQLSIFAEHPFIGVGFGQYGFYVPDVLPSWAWSSYEIERFFETQGEFPASFNVFGRIGAELGMPGLLIWFGFWITVVHRVAASASSLPDRSFALYVNLAILSSTLTLLVGGISTDAFRRPETWILIAIVSLYAGRSGTRQESV</sequence>
<dbReference type="Proteomes" id="UP001055117">
    <property type="component" value="Unassembled WGS sequence"/>
</dbReference>
<gene>
    <name evidence="7" type="ORF">AFCDBAGC_4841</name>
</gene>
<comment type="subcellular location">
    <subcellularLocation>
        <location evidence="1">Membrane</location>
        <topology evidence="1">Multi-pass membrane protein</topology>
    </subcellularLocation>
</comment>
<feature type="transmembrane region" description="Helical" evidence="5">
    <location>
        <begin position="140"/>
        <end position="160"/>
    </location>
</feature>
<dbReference type="EMBL" id="BPQG01000104">
    <property type="protein sequence ID" value="GJD46956.1"/>
    <property type="molecule type" value="Genomic_DNA"/>
</dbReference>
<evidence type="ECO:0000256" key="1">
    <source>
        <dbReference type="ARBA" id="ARBA00004141"/>
    </source>
</evidence>
<name>A0ABQ4QQG0_9HYPH</name>
<keyword evidence="2 5" id="KW-0812">Transmembrane</keyword>
<feature type="domain" description="O-antigen ligase-related" evidence="6">
    <location>
        <begin position="232"/>
        <end position="388"/>
    </location>
</feature>
<keyword evidence="3 5" id="KW-1133">Transmembrane helix</keyword>
<evidence type="ECO:0000313" key="7">
    <source>
        <dbReference type="EMBL" id="GJD46956.1"/>
    </source>
</evidence>
<evidence type="ECO:0000256" key="5">
    <source>
        <dbReference type="SAM" id="Phobius"/>
    </source>
</evidence>
<evidence type="ECO:0000259" key="6">
    <source>
        <dbReference type="Pfam" id="PF04932"/>
    </source>
</evidence>
<feature type="transmembrane region" description="Helical" evidence="5">
    <location>
        <begin position="107"/>
        <end position="128"/>
    </location>
</feature>
<reference evidence="7 8" key="1">
    <citation type="journal article" date="2021" name="Front. Microbiol.">
        <title>Comprehensive Comparative Genomics and Phenotyping of Methylobacterium Species.</title>
        <authorList>
            <person name="Alessa O."/>
            <person name="Ogura Y."/>
            <person name="Fujitani Y."/>
            <person name="Takami H."/>
            <person name="Hayashi T."/>
            <person name="Sahin N."/>
            <person name="Tani A."/>
        </authorList>
    </citation>
    <scope>NUCLEOTIDE SEQUENCE [LARGE SCALE GENOMIC DNA]</scope>
    <source>
        <strain evidence="7 8">DSM 23679</strain>
    </source>
</reference>
<feature type="transmembrane region" description="Helical" evidence="5">
    <location>
        <begin position="248"/>
        <end position="266"/>
    </location>
</feature>
<feature type="transmembrane region" description="Helical" evidence="5">
    <location>
        <begin position="273"/>
        <end position="295"/>
    </location>
</feature>
<feature type="transmembrane region" description="Helical" evidence="5">
    <location>
        <begin position="225"/>
        <end position="242"/>
    </location>
</feature>
<evidence type="ECO:0000256" key="2">
    <source>
        <dbReference type="ARBA" id="ARBA00022692"/>
    </source>
</evidence>
<comment type="caution">
    <text evidence="7">The sequence shown here is derived from an EMBL/GenBank/DDBJ whole genome shotgun (WGS) entry which is preliminary data.</text>
</comment>
<dbReference type="PANTHER" id="PTHR37422:SF23">
    <property type="entry name" value="TEICHURONIC ACID BIOSYNTHESIS PROTEIN TUAE"/>
    <property type="match status" value="1"/>
</dbReference>
<feature type="transmembrane region" description="Helical" evidence="5">
    <location>
        <begin position="69"/>
        <end position="87"/>
    </location>
</feature>
<dbReference type="InterPro" id="IPR051533">
    <property type="entry name" value="WaaL-like"/>
</dbReference>
<evidence type="ECO:0000256" key="4">
    <source>
        <dbReference type="ARBA" id="ARBA00023136"/>
    </source>
</evidence>
<feature type="transmembrane region" description="Helical" evidence="5">
    <location>
        <begin position="410"/>
        <end position="431"/>
    </location>
</feature>
<evidence type="ECO:0000256" key="3">
    <source>
        <dbReference type="ARBA" id="ARBA00022989"/>
    </source>
</evidence>
<dbReference type="InterPro" id="IPR007016">
    <property type="entry name" value="O-antigen_ligase-rel_domated"/>
</dbReference>
<keyword evidence="4 5" id="KW-0472">Membrane</keyword>
<evidence type="ECO:0000313" key="8">
    <source>
        <dbReference type="Proteomes" id="UP001055117"/>
    </source>
</evidence>
<feature type="transmembrane region" description="Helical" evidence="5">
    <location>
        <begin position="199"/>
        <end position="218"/>
    </location>
</feature>
<dbReference type="Pfam" id="PF04932">
    <property type="entry name" value="Wzy_C"/>
    <property type="match status" value="1"/>
</dbReference>
<organism evidence="7 8">
    <name type="scientific">Methylobacterium cerastii</name>
    <dbReference type="NCBI Taxonomy" id="932741"/>
    <lineage>
        <taxon>Bacteria</taxon>
        <taxon>Pseudomonadati</taxon>
        <taxon>Pseudomonadota</taxon>
        <taxon>Alphaproteobacteria</taxon>
        <taxon>Hyphomicrobiales</taxon>
        <taxon>Methylobacteriaceae</taxon>
        <taxon>Methylobacterium</taxon>
    </lineage>
</organism>
<protein>
    <recommendedName>
        <fullName evidence="6">O-antigen ligase-related domain-containing protein</fullName>
    </recommendedName>
</protein>
<dbReference type="PANTHER" id="PTHR37422">
    <property type="entry name" value="TEICHURONIC ACID BIOSYNTHESIS PROTEIN TUAE"/>
    <property type="match status" value="1"/>
</dbReference>
<proteinExistence type="predicted"/>
<accession>A0ABQ4QQG0</accession>
<keyword evidence="8" id="KW-1185">Reference proteome</keyword>